<protein>
    <submittedName>
        <fullName evidence="1">Uncharacterized protein</fullName>
    </submittedName>
</protein>
<proteinExistence type="predicted"/>
<evidence type="ECO:0000313" key="2">
    <source>
        <dbReference type="Proteomes" id="UP001287356"/>
    </source>
</evidence>
<keyword evidence="2" id="KW-1185">Reference proteome</keyword>
<evidence type="ECO:0000313" key="1">
    <source>
        <dbReference type="EMBL" id="KAK3358490.1"/>
    </source>
</evidence>
<dbReference type="AlphaFoldDB" id="A0AAE0JRT7"/>
<gene>
    <name evidence="1" type="ORF">B0T24DRAFT_685564</name>
</gene>
<name>A0AAE0JRT7_9PEZI</name>
<accession>A0AAE0JRT7</accession>
<sequence length="254" mass="27868">MEFNNGFVRGFIEGIGEIIHPTTDLHRLDQPINAGGTEPFPGYMEIFPSKLADLSWDSSKDIDVDVAARAGVGSLVAAVPGVDLAASMGTIFQRAVQSHWSFSRLDRYIIQPQRSYIQDCLDTEPVAEHIKRVKTAGHWSLYMITGLVIARGELGPEARLTGGDNSTLAATHESDFVWAVRLAKITKNGLQSDWGMETVFGRTGSWAYGERAVFTIGRDFNAREVVAAHGLDNFIAEEDRSLDYLQPEELPAAG</sequence>
<reference evidence="1" key="2">
    <citation type="submission" date="2023-06" db="EMBL/GenBank/DDBJ databases">
        <authorList>
            <consortium name="Lawrence Berkeley National Laboratory"/>
            <person name="Haridas S."/>
            <person name="Hensen N."/>
            <person name="Bonometti L."/>
            <person name="Westerberg I."/>
            <person name="Brannstrom I.O."/>
            <person name="Guillou S."/>
            <person name="Cros-Aarteil S."/>
            <person name="Calhoun S."/>
            <person name="Kuo A."/>
            <person name="Mondo S."/>
            <person name="Pangilinan J."/>
            <person name="Riley R."/>
            <person name="Labutti K."/>
            <person name="Andreopoulos B."/>
            <person name="Lipzen A."/>
            <person name="Chen C."/>
            <person name="Yanf M."/>
            <person name="Daum C."/>
            <person name="Ng V."/>
            <person name="Clum A."/>
            <person name="Steindorff A."/>
            <person name="Ohm R."/>
            <person name="Martin F."/>
            <person name="Silar P."/>
            <person name="Natvig D."/>
            <person name="Lalanne C."/>
            <person name="Gautier V."/>
            <person name="Ament-Velasquez S.L."/>
            <person name="Kruys A."/>
            <person name="Hutchinson M.I."/>
            <person name="Powell A.J."/>
            <person name="Barry K."/>
            <person name="Miller A.N."/>
            <person name="Grigoriev I.V."/>
            <person name="Debuchy R."/>
            <person name="Gladieux P."/>
            <person name="Thoren M.H."/>
            <person name="Johannesson H."/>
        </authorList>
    </citation>
    <scope>NUCLEOTIDE SEQUENCE</scope>
    <source>
        <strain evidence="1">CBS 958.72</strain>
    </source>
</reference>
<organism evidence="1 2">
    <name type="scientific">Lasiosphaeria ovina</name>
    <dbReference type="NCBI Taxonomy" id="92902"/>
    <lineage>
        <taxon>Eukaryota</taxon>
        <taxon>Fungi</taxon>
        <taxon>Dikarya</taxon>
        <taxon>Ascomycota</taxon>
        <taxon>Pezizomycotina</taxon>
        <taxon>Sordariomycetes</taxon>
        <taxon>Sordariomycetidae</taxon>
        <taxon>Sordariales</taxon>
        <taxon>Lasiosphaeriaceae</taxon>
        <taxon>Lasiosphaeria</taxon>
    </lineage>
</organism>
<dbReference type="EMBL" id="JAULSN010000016">
    <property type="protein sequence ID" value="KAK3358490.1"/>
    <property type="molecule type" value="Genomic_DNA"/>
</dbReference>
<dbReference type="Proteomes" id="UP001287356">
    <property type="component" value="Unassembled WGS sequence"/>
</dbReference>
<comment type="caution">
    <text evidence="1">The sequence shown here is derived from an EMBL/GenBank/DDBJ whole genome shotgun (WGS) entry which is preliminary data.</text>
</comment>
<reference evidence="1" key="1">
    <citation type="journal article" date="2023" name="Mol. Phylogenet. Evol.">
        <title>Genome-scale phylogeny and comparative genomics of the fungal order Sordariales.</title>
        <authorList>
            <person name="Hensen N."/>
            <person name="Bonometti L."/>
            <person name="Westerberg I."/>
            <person name="Brannstrom I.O."/>
            <person name="Guillou S."/>
            <person name="Cros-Aarteil S."/>
            <person name="Calhoun S."/>
            <person name="Haridas S."/>
            <person name="Kuo A."/>
            <person name="Mondo S."/>
            <person name="Pangilinan J."/>
            <person name="Riley R."/>
            <person name="LaButti K."/>
            <person name="Andreopoulos B."/>
            <person name="Lipzen A."/>
            <person name="Chen C."/>
            <person name="Yan M."/>
            <person name="Daum C."/>
            <person name="Ng V."/>
            <person name="Clum A."/>
            <person name="Steindorff A."/>
            <person name="Ohm R.A."/>
            <person name="Martin F."/>
            <person name="Silar P."/>
            <person name="Natvig D.O."/>
            <person name="Lalanne C."/>
            <person name="Gautier V."/>
            <person name="Ament-Velasquez S.L."/>
            <person name="Kruys A."/>
            <person name="Hutchinson M.I."/>
            <person name="Powell A.J."/>
            <person name="Barry K."/>
            <person name="Miller A.N."/>
            <person name="Grigoriev I.V."/>
            <person name="Debuchy R."/>
            <person name="Gladieux P."/>
            <person name="Hiltunen Thoren M."/>
            <person name="Johannesson H."/>
        </authorList>
    </citation>
    <scope>NUCLEOTIDE SEQUENCE</scope>
    <source>
        <strain evidence="1">CBS 958.72</strain>
    </source>
</reference>